<dbReference type="AlphaFoldDB" id="A0A7G7ML32"/>
<accession>A0A7G7ML32</accession>
<keyword evidence="4" id="KW-1185">Reference proteome</keyword>
<name>A0A7G7ML32_9PSEU</name>
<evidence type="ECO:0000313" key="3">
    <source>
        <dbReference type="EMBL" id="QNG53493.1"/>
    </source>
</evidence>
<dbReference type="Proteomes" id="UP000515728">
    <property type="component" value="Chromosome"/>
</dbReference>
<proteinExistence type="predicted"/>
<feature type="compositionally biased region" description="Low complexity" evidence="1">
    <location>
        <begin position="71"/>
        <end position="88"/>
    </location>
</feature>
<sequence>MSLRVTDEEENLMWVFLSRRLRMWALFAIGAPILGALLGTVGDALERRNGPGAASRALKYGRDWLRRRSRGPLARRGGATTGAAPSAR</sequence>
<evidence type="ECO:0000256" key="2">
    <source>
        <dbReference type="SAM" id="Phobius"/>
    </source>
</evidence>
<reference evidence="3 4" key="1">
    <citation type="submission" date="2020-08" db="EMBL/GenBank/DDBJ databases">
        <authorList>
            <person name="Mo P."/>
        </authorList>
    </citation>
    <scope>NUCLEOTIDE SEQUENCE [LARGE SCALE GENOMIC DNA]</scope>
    <source>
        <strain evidence="3 4">CGMCC 4.1532</strain>
    </source>
</reference>
<dbReference type="KEGG" id="ppel:H6H00_05855"/>
<evidence type="ECO:0000256" key="1">
    <source>
        <dbReference type="SAM" id="MobiDB-lite"/>
    </source>
</evidence>
<protein>
    <submittedName>
        <fullName evidence="3">Uncharacterized protein</fullName>
    </submittedName>
</protein>
<feature type="transmembrane region" description="Helical" evidence="2">
    <location>
        <begin position="21"/>
        <end position="41"/>
    </location>
</feature>
<evidence type="ECO:0000313" key="4">
    <source>
        <dbReference type="Proteomes" id="UP000515728"/>
    </source>
</evidence>
<keyword evidence="2" id="KW-0812">Transmembrane</keyword>
<keyword evidence="2" id="KW-0472">Membrane</keyword>
<gene>
    <name evidence="3" type="ORF">H6H00_05855</name>
</gene>
<organism evidence="3 4">
    <name type="scientific">Pseudonocardia petroleophila</name>
    <dbReference type="NCBI Taxonomy" id="37331"/>
    <lineage>
        <taxon>Bacteria</taxon>
        <taxon>Bacillati</taxon>
        <taxon>Actinomycetota</taxon>
        <taxon>Actinomycetes</taxon>
        <taxon>Pseudonocardiales</taxon>
        <taxon>Pseudonocardiaceae</taxon>
        <taxon>Pseudonocardia</taxon>
    </lineage>
</organism>
<keyword evidence="2" id="KW-1133">Transmembrane helix</keyword>
<dbReference type="RefSeq" id="WP_185720320.1">
    <property type="nucleotide sequence ID" value="NZ_BAAAWI010000001.1"/>
</dbReference>
<dbReference type="EMBL" id="CP060131">
    <property type="protein sequence ID" value="QNG53493.1"/>
    <property type="molecule type" value="Genomic_DNA"/>
</dbReference>
<feature type="region of interest" description="Disordered" evidence="1">
    <location>
        <begin position="69"/>
        <end position="88"/>
    </location>
</feature>